<dbReference type="PROSITE" id="PS00108">
    <property type="entry name" value="PROTEIN_KINASE_ST"/>
    <property type="match status" value="1"/>
</dbReference>
<gene>
    <name evidence="2" type="ORF">GFSPODELE1_LOCUS2135</name>
</gene>
<keyword evidence="3" id="KW-1185">Reference proteome</keyword>
<accession>A0ABP1CRS1</accession>
<evidence type="ECO:0000259" key="1">
    <source>
        <dbReference type="PROSITE" id="PS50011"/>
    </source>
</evidence>
<sequence>MLPSDNPELDIFRHIISEPQRSDPLNLTIPVLELLHYNDEYSFVIMPRWGNADSLDQCGFDSLRTAFDFVISLLKVLTFLHNHLIAYRDFKLSNVLVNTYFNNEFSFDYRPFLASKRAKFALCDFNLSVRFPPDTPPSARMCLALESECGSPQYHPPDAANGDIMHDPFAYDVACLGGLFCEVLGYLTPLPPPLAPPLAPFLDRMITPDVSSRYTAPQALAAFTALTERFSAKYLSKPIPQPPQEEEPLPWQSRDRWAGLPDAFIKKHTRIRPPVRPRRKVPQFEGRSYFVD</sequence>
<dbReference type="SMART" id="SM00220">
    <property type="entry name" value="S_TKc"/>
    <property type="match status" value="1"/>
</dbReference>
<evidence type="ECO:0000313" key="3">
    <source>
        <dbReference type="Proteomes" id="UP001497453"/>
    </source>
</evidence>
<dbReference type="PANTHER" id="PTHR44167:SF30">
    <property type="entry name" value="PHOSPHORYLASE KINASE"/>
    <property type="match status" value="1"/>
</dbReference>
<proteinExistence type="predicted"/>
<dbReference type="Proteomes" id="UP001497453">
    <property type="component" value="Chromosome 10"/>
</dbReference>
<name>A0ABP1CRS1_9APHY</name>
<dbReference type="PROSITE" id="PS50011">
    <property type="entry name" value="PROTEIN_KINASE_DOM"/>
    <property type="match status" value="1"/>
</dbReference>
<organism evidence="2 3">
    <name type="scientific">Somion occarium</name>
    <dbReference type="NCBI Taxonomy" id="3059160"/>
    <lineage>
        <taxon>Eukaryota</taxon>
        <taxon>Fungi</taxon>
        <taxon>Dikarya</taxon>
        <taxon>Basidiomycota</taxon>
        <taxon>Agaricomycotina</taxon>
        <taxon>Agaricomycetes</taxon>
        <taxon>Polyporales</taxon>
        <taxon>Cerrenaceae</taxon>
        <taxon>Somion</taxon>
    </lineage>
</organism>
<dbReference type="InterPro" id="IPR011009">
    <property type="entry name" value="Kinase-like_dom_sf"/>
</dbReference>
<protein>
    <recommendedName>
        <fullName evidence="1">Protein kinase domain-containing protein</fullName>
    </recommendedName>
</protein>
<evidence type="ECO:0000313" key="2">
    <source>
        <dbReference type="EMBL" id="CAL1698386.1"/>
    </source>
</evidence>
<dbReference type="InterPro" id="IPR008271">
    <property type="entry name" value="Ser/Thr_kinase_AS"/>
</dbReference>
<dbReference type="InterPro" id="IPR000719">
    <property type="entry name" value="Prot_kinase_dom"/>
</dbReference>
<feature type="domain" description="Protein kinase" evidence="1">
    <location>
        <begin position="1"/>
        <end position="284"/>
    </location>
</feature>
<dbReference type="EMBL" id="OZ037953">
    <property type="protein sequence ID" value="CAL1698386.1"/>
    <property type="molecule type" value="Genomic_DNA"/>
</dbReference>
<reference evidence="3" key="1">
    <citation type="submission" date="2024-04" db="EMBL/GenBank/DDBJ databases">
        <authorList>
            <person name="Shaw F."/>
            <person name="Minotto A."/>
        </authorList>
    </citation>
    <scope>NUCLEOTIDE SEQUENCE [LARGE SCALE GENOMIC DNA]</scope>
</reference>
<dbReference type="Pfam" id="PF00069">
    <property type="entry name" value="Pkinase"/>
    <property type="match status" value="1"/>
</dbReference>
<dbReference type="Gene3D" id="1.10.510.10">
    <property type="entry name" value="Transferase(Phosphotransferase) domain 1"/>
    <property type="match status" value="1"/>
</dbReference>
<dbReference type="SUPFAM" id="SSF56112">
    <property type="entry name" value="Protein kinase-like (PK-like)"/>
    <property type="match status" value="1"/>
</dbReference>
<dbReference type="PANTHER" id="PTHR44167">
    <property type="entry name" value="OVARIAN-SPECIFIC SERINE/THREONINE-PROTEIN KINASE LOK-RELATED"/>
    <property type="match status" value="1"/>
</dbReference>